<dbReference type="EMBL" id="CAADFA010000832">
    <property type="protein sequence ID" value="VFJ75273.1"/>
    <property type="molecule type" value="Genomic_DNA"/>
</dbReference>
<dbReference type="CDD" id="cd01335">
    <property type="entry name" value="Radical_SAM"/>
    <property type="match status" value="1"/>
</dbReference>
<dbReference type="SFLD" id="SFLDS00029">
    <property type="entry name" value="Radical_SAM"/>
    <property type="match status" value="1"/>
</dbReference>
<dbReference type="NCBIfam" id="TIGR04167">
    <property type="entry name" value="rSAM_SeCys"/>
    <property type="match status" value="1"/>
</dbReference>
<dbReference type="GO" id="GO:0003824">
    <property type="term" value="F:catalytic activity"/>
    <property type="evidence" value="ECO:0007669"/>
    <property type="project" value="InterPro"/>
</dbReference>
<dbReference type="GO" id="GO:0046872">
    <property type="term" value="F:metal ion binding"/>
    <property type="evidence" value="ECO:0007669"/>
    <property type="project" value="UniProtKB-KW"/>
</dbReference>
<evidence type="ECO:0000313" key="9">
    <source>
        <dbReference type="EMBL" id="VFJ75273.1"/>
    </source>
</evidence>
<sequence length="329" mass="36209">MSTPISFPQNEKFSSLTRTVLETLQANLGYRCNQSCRHCHVNAGPHRTEEMPAETVEAVLACLRSTRIATLDLTGGAPELNPHFRHLVAEARRLEVRVIDRCNLTILEEPAQAGLAEFLAEHRVEIIASLPCYLEENVDGQRGKGVFGPSIRALTRLNGLGYGRADTGLVLNLVYNPTGPFLPPPQQQLEGDYKRELAARYGVVFNNLYVLTNLPMARFASMLRASGKWDSYLRLLRNAFRPENLAQVMCRSLVSVDWRGRVYDCDFNQMLDLPLALAGREEIHIRELAGLAERGGGLTGNRIAVGEHCFGCTAGQGSSCGGALGKCEV</sequence>
<name>A0A450WLX8_9GAMM</name>
<evidence type="ECO:0000256" key="1">
    <source>
        <dbReference type="ARBA" id="ARBA00001966"/>
    </source>
</evidence>
<dbReference type="InterPro" id="IPR013785">
    <property type="entry name" value="Aldolase_TIM"/>
</dbReference>
<evidence type="ECO:0000256" key="2">
    <source>
        <dbReference type="ARBA" id="ARBA00022691"/>
    </source>
</evidence>
<keyword evidence="5" id="KW-0411">Iron-sulfur</keyword>
<dbReference type="InterPro" id="IPR007197">
    <property type="entry name" value="rSAM"/>
</dbReference>
<feature type="domain" description="Radical SAM core" evidence="6">
    <location>
        <begin position="28"/>
        <end position="123"/>
    </location>
</feature>
<dbReference type="Pfam" id="PF12345">
    <property type="entry name" value="DUF3641"/>
    <property type="match status" value="1"/>
</dbReference>
<keyword evidence="3" id="KW-0479">Metal-binding</keyword>
<evidence type="ECO:0000313" key="8">
    <source>
        <dbReference type="EMBL" id="VFJ70204.1"/>
    </source>
</evidence>
<keyword evidence="4" id="KW-0408">Iron</keyword>
<dbReference type="EMBL" id="CAADEZ010000537">
    <property type="protein sequence ID" value="VFJ70204.1"/>
    <property type="molecule type" value="Genomic_DNA"/>
</dbReference>
<dbReference type="AlphaFoldDB" id="A0A450WLX8"/>
<dbReference type="PANTHER" id="PTHR43728:SF1">
    <property type="entry name" value="FE-S OXIDOREDUCTASE"/>
    <property type="match status" value="1"/>
</dbReference>
<dbReference type="PANTHER" id="PTHR43728">
    <property type="entry name" value="SLR0304 PROTEIN"/>
    <property type="match status" value="1"/>
</dbReference>
<evidence type="ECO:0000256" key="4">
    <source>
        <dbReference type="ARBA" id="ARBA00023004"/>
    </source>
</evidence>
<accession>A0A450WLX8</accession>
<evidence type="ECO:0000259" key="6">
    <source>
        <dbReference type="Pfam" id="PF04055"/>
    </source>
</evidence>
<dbReference type="InterPro" id="IPR026351">
    <property type="entry name" value="rSAM_ArsS-like"/>
</dbReference>
<reference evidence="10" key="1">
    <citation type="submission" date="2019-02" db="EMBL/GenBank/DDBJ databases">
        <authorList>
            <person name="Gruber-Vodicka R. H."/>
            <person name="Seah K. B. B."/>
        </authorList>
    </citation>
    <scope>NUCLEOTIDE SEQUENCE</scope>
    <source>
        <strain evidence="8">BECK_BZ163</strain>
        <strain evidence="10">BECK_BZ164</strain>
        <strain evidence="9">BECK_BZ165</strain>
    </source>
</reference>
<evidence type="ECO:0000256" key="3">
    <source>
        <dbReference type="ARBA" id="ARBA00022723"/>
    </source>
</evidence>
<organism evidence="10">
    <name type="scientific">Candidatus Kentrum sp. FM</name>
    <dbReference type="NCBI Taxonomy" id="2126340"/>
    <lineage>
        <taxon>Bacteria</taxon>
        <taxon>Pseudomonadati</taxon>
        <taxon>Pseudomonadota</taxon>
        <taxon>Gammaproteobacteria</taxon>
        <taxon>Candidatus Kentrum</taxon>
    </lineage>
</organism>
<dbReference type="Gene3D" id="3.20.20.70">
    <property type="entry name" value="Aldolase class I"/>
    <property type="match status" value="1"/>
</dbReference>
<dbReference type="EMBL" id="CAADFL010000519">
    <property type="protein sequence ID" value="VFK18008.1"/>
    <property type="molecule type" value="Genomic_DNA"/>
</dbReference>
<gene>
    <name evidence="8" type="ORF">BECKFM1743A_GA0114220_105372</name>
    <name evidence="10" type="ORF">BECKFM1743B_GA0114221_105192</name>
    <name evidence="9" type="ORF">BECKFM1743C_GA0114222_108322</name>
</gene>
<dbReference type="GO" id="GO:0051536">
    <property type="term" value="F:iron-sulfur cluster binding"/>
    <property type="evidence" value="ECO:0007669"/>
    <property type="project" value="UniProtKB-KW"/>
</dbReference>
<dbReference type="SUPFAM" id="SSF102114">
    <property type="entry name" value="Radical SAM enzymes"/>
    <property type="match status" value="1"/>
</dbReference>
<comment type="cofactor">
    <cofactor evidence="1">
        <name>[4Fe-4S] cluster</name>
        <dbReference type="ChEBI" id="CHEBI:49883"/>
    </cofactor>
</comment>
<dbReference type="InterPro" id="IPR024521">
    <property type="entry name" value="ArsS-like_C"/>
</dbReference>
<keyword evidence="2" id="KW-0949">S-adenosyl-L-methionine</keyword>
<evidence type="ECO:0000256" key="5">
    <source>
        <dbReference type="ARBA" id="ARBA00023014"/>
    </source>
</evidence>
<evidence type="ECO:0000313" key="10">
    <source>
        <dbReference type="EMBL" id="VFK18008.1"/>
    </source>
</evidence>
<protein>
    <submittedName>
        <fullName evidence="10">Radical SAM/Cys-rich domain-containing protein</fullName>
    </submittedName>
</protein>
<proteinExistence type="predicted"/>
<evidence type="ECO:0000259" key="7">
    <source>
        <dbReference type="Pfam" id="PF12345"/>
    </source>
</evidence>
<feature type="domain" description="Arsenosugar biosynthesis radical SAM protein ArsS-like C-terminal" evidence="7">
    <location>
        <begin position="182"/>
        <end position="323"/>
    </location>
</feature>
<dbReference type="Pfam" id="PF04055">
    <property type="entry name" value="Radical_SAM"/>
    <property type="match status" value="1"/>
</dbReference>
<dbReference type="InterPro" id="IPR058240">
    <property type="entry name" value="rSAM_sf"/>
</dbReference>